<dbReference type="SMART" id="SM00382">
    <property type="entry name" value="AAA"/>
    <property type="match status" value="1"/>
</dbReference>
<comment type="similarity">
    <text evidence="1">Belongs to the AAA ATPase family. RarA/MGS1/WRNIP1 subfamily.</text>
</comment>
<feature type="domain" description="UBZ4-type" evidence="12">
    <location>
        <begin position="6"/>
        <end position="30"/>
    </location>
</feature>
<dbReference type="SUPFAM" id="SSF52540">
    <property type="entry name" value="P-loop containing nucleoside triphosphate hydrolases"/>
    <property type="match status" value="1"/>
</dbReference>
<evidence type="ECO:0000256" key="2">
    <source>
        <dbReference type="ARBA" id="ARBA00022705"/>
    </source>
</evidence>
<dbReference type="GO" id="GO:0008047">
    <property type="term" value="F:enzyme activator activity"/>
    <property type="evidence" value="ECO:0007669"/>
    <property type="project" value="TreeGrafter"/>
</dbReference>
<dbReference type="InterPro" id="IPR051314">
    <property type="entry name" value="AAA_ATPase_RarA/MGS1/WRNIP1"/>
</dbReference>
<dbReference type="InterPro" id="IPR008921">
    <property type="entry name" value="DNA_pol3_clamp-load_cplx_C"/>
</dbReference>
<evidence type="ECO:0000256" key="10">
    <source>
        <dbReference type="SAM" id="MobiDB-lite"/>
    </source>
</evidence>
<evidence type="ECO:0000256" key="7">
    <source>
        <dbReference type="ARBA" id="ARBA00022833"/>
    </source>
</evidence>
<name>A0A0B7NWG3_9FUNG</name>
<dbReference type="GO" id="GO:0017116">
    <property type="term" value="F:single-stranded DNA helicase activity"/>
    <property type="evidence" value="ECO:0007669"/>
    <property type="project" value="TreeGrafter"/>
</dbReference>
<dbReference type="SMART" id="SM00734">
    <property type="entry name" value="ZnF_Rad18"/>
    <property type="match status" value="1"/>
</dbReference>
<evidence type="ECO:0000259" key="11">
    <source>
        <dbReference type="SMART" id="SM00382"/>
    </source>
</evidence>
<proteinExistence type="inferred from homology"/>
<evidence type="ECO:0000256" key="9">
    <source>
        <dbReference type="ARBA" id="ARBA00023204"/>
    </source>
</evidence>
<dbReference type="Gene3D" id="1.10.8.60">
    <property type="match status" value="1"/>
</dbReference>
<dbReference type="STRING" id="35722.A0A0B7NWG3"/>
<dbReference type="Pfam" id="PF12002">
    <property type="entry name" value="MgsA_C"/>
    <property type="match status" value="1"/>
</dbReference>
<evidence type="ECO:0000313" key="14">
    <source>
        <dbReference type="Proteomes" id="UP000054107"/>
    </source>
</evidence>
<dbReference type="GO" id="GO:0005524">
    <property type="term" value="F:ATP binding"/>
    <property type="evidence" value="ECO:0007669"/>
    <property type="project" value="UniProtKB-KW"/>
</dbReference>
<reference evidence="13 14" key="1">
    <citation type="submission" date="2014-09" db="EMBL/GenBank/DDBJ databases">
        <authorList>
            <person name="Ellenberger Sabrina"/>
        </authorList>
    </citation>
    <scope>NUCLEOTIDE SEQUENCE [LARGE SCALE GENOMIC DNA]</scope>
    <source>
        <strain evidence="13 14">CBS 412.66</strain>
    </source>
</reference>
<evidence type="ECO:0000313" key="13">
    <source>
        <dbReference type="EMBL" id="CEP19688.1"/>
    </source>
</evidence>
<dbReference type="Gene3D" id="3.30.160.60">
    <property type="entry name" value="Classic Zinc Finger"/>
    <property type="match status" value="1"/>
</dbReference>
<dbReference type="InterPro" id="IPR006642">
    <property type="entry name" value="Rad18_UBZ4"/>
</dbReference>
<dbReference type="GO" id="GO:0000731">
    <property type="term" value="P:DNA synthesis involved in DNA repair"/>
    <property type="evidence" value="ECO:0007669"/>
    <property type="project" value="TreeGrafter"/>
</dbReference>
<dbReference type="PANTHER" id="PTHR13779:SF7">
    <property type="entry name" value="ATPASE WRNIP1"/>
    <property type="match status" value="1"/>
</dbReference>
<dbReference type="InterPro" id="IPR027417">
    <property type="entry name" value="P-loop_NTPase"/>
</dbReference>
<dbReference type="Gene3D" id="1.10.3710.10">
    <property type="entry name" value="DNA polymerase III clamp loader subunits, C-terminal domain"/>
    <property type="match status" value="1"/>
</dbReference>
<evidence type="ECO:0008006" key="15">
    <source>
        <dbReference type="Google" id="ProtNLM"/>
    </source>
</evidence>
<dbReference type="InterPro" id="IPR032423">
    <property type="entry name" value="AAA_assoc_2"/>
</dbReference>
<dbReference type="Proteomes" id="UP000054107">
    <property type="component" value="Unassembled WGS sequence"/>
</dbReference>
<keyword evidence="4" id="KW-0547">Nucleotide-binding</keyword>
<dbReference type="GO" id="GO:0006271">
    <property type="term" value="P:DNA strand elongation involved in DNA replication"/>
    <property type="evidence" value="ECO:0007669"/>
    <property type="project" value="UniProtKB-ARBA"/>
</dbReference>
<accession>A0A0B7NWG3</accession>
<feature type="compositionally biased region" description="Polar residues" evidence="10">
    <location>
        <begin position="34"/>
        <end position="43"/>
    </location>
</feature>
<dbReference type="Gene3D" id="3.40.50.300">
    <property type="entry name" value="P-loop containing nucleotide triphosphate hydrolases"/>
    <property type="match status" value="1"/>
</dbReference>
<feature type="domain" description="AAA+ ATPase" evidence="11">
    <location>
        <begin position="183"/>
        <end position="300"/>
    </location>
</feature>
<dbReference type="Gene3D" id="1.20.272.10">
    <property type="match status" value="1"/>
</dbReference>
<dbReference type="EMBL" id="LN734065">
    <property type="protein sequence ID" value="CEP19688.1"/>
    <property type="molecule type" value="Genomic_DNA"/>
</dbReference>
<evidence type="ECO:0000256" key="3">
    <source>
        <dbReference type="ARBA" id="ARBA00022723"/>
    </source>
</evidence>
<dbReference type="FunFam" id="3.40.50.300:FF:000137">
    <property type="entry name" value="Replication-associated recombination protein A"/>
    <property type="match status" value="1"/>
</dbReference>
<dbReference type="SUPFAM" id="SSF48019">
    <property type="entry name" value="post-AAA+ oligomerization domain-like"/>
    <property type="match status" value="1"/>
</dbReference>
<feature type="compositionally biased region" description="Basic and acidic residues" evidence="10">
    <location>
        <begin position="121"/>
        <end position="136"/>
    </location>
</feature>
<keyword evidence="5" id="KW-0227">DNA damage</keyword>
<dbReference type="GO" id="GO:0005634">
    <property type="term" value="C:nucleus"/>
    <property type="evidence" value="ECO:0007669"/>
    <property type="project" value="TreeGrafter"/>
</dbReference>
<gene>
    <name evidence="13" type="primary">PARPA_14004.1 scaffold 47516</name>
</gene>
<dbReference type="CDD" id="cd18139">
    <property type="entry name" value="HLD_clamp_RarA"/>
    <property type="match status" value="1"/>
</dbReference>
<evidence type="ECO:0000259" key="12">
    <source>
        <dbReference type="SMART" id="SM00734"/>
    </source>
</evidence>
<dbReference type="GO" id="GO:0016887">
    <property type="term" value="F:ATP hydrolysis activity"/>
    <property type="evidence" value="ECO:0007669"/>
    <property type="project" value="InterPro"/>
</dbReference>
<keyword evidence="9" id="KW-0234">DNA repair</keyword>
<keyword evidence="6" id="KW-0863">Zinc-finger</keyword>
<dbReference type="FunFam" id="1.20.272.10:FF:000001">
    <property type="entry name" value="Putative AAA family ATPase"/>
    <property type="match status" value="1"/>
</dbReference>
<evidence type="ECO:0000256" key="8">
    <source>
        <dbReference type="ARBA" id="ARBA00022840"/>
    </source>
</evidence>
<feature type="region of interest" description="Disordered" evidence="10">
    <location>
        <begin position="33"/>
        <end position="142"/>
    </location>
</feature>
<dbReference type="AlphaFoldDB" id="A0A0B7NWG3"/>
<keyword evidence="14" id="KW-1185">Reference proteome</keyword>
<keyword evidence="8" id="KW-0067">ATP-binding</keyword>
<dbReference type="SUPFAM" id="SSF81995">
    <property type="entry name" value="beta-sandwich domain of Sec23/24"/>
    <property type="match status" value="1"/>
</dbReference>
<evidence type="ECO:0000256" key="5">
    <source>
        <dbReference type="ARBA" id="ARBA00022763"/>
    </source>
</evidence>
<protein>
    <recommendedName>
        <fullName evidence="15">UBZ4-type domain-containing protein</fullName>
    </recommendedName>
</protein>
<keyword evidence="7" id="KW-0862">Zinc</keyword>
<feature type="compositionally biased region" description="Low complexity" evidence="10">
    <location>
        <begin position="57"/>
        <end position="66"/>
    </location>
</feature>
<keyword evidence="2" id="KW-0235">DNA replication</keyword>
<dbReference type="CDD" id="cd00009">
    <property type="entry name" value="AAA"/>
    <property type="match status" value="1"/>
</dbReference>
<dbReference type="OrthoDB" id="10265467at2759"/>
<dbReference type="InterPro" id="IPR003593">
    <property type="entry name" value="AAA+_ATPase"/>
</dbReference>
<dbReference type="Pfam" id="PF16193">
    <property type="entry name" value="AAA_assoc_2"/>
    <property type="match status" value="1"/>
</dbReference>
<keyword evidence="3" id="KW-0479">Metal-binding</keyword>
<dbReference type="GO" id="GO:0003677">
    <property type="term" value="F:DNA binding"/>
    <property type="evidence" value="ECO:0007669"/>
    <property type="project" value="InterPro"/>
</dbReference>
<evidence type="ECO:0000256" key="4">
    <source>
        <dbReference type="ARBA" id="ARBA00022741"/>
    </source>
</evidence>
<organism evidence="13 14">
    <name type="scientific">Parasitella parasitica</name>
    <dbReference type="NCBI Taxonomy" id="35722"/>
    <lineage>
        <taxon>Eukaryota</taxon>
        <taxon>Fungi</taxon>
        <taxon>Fungi incertae sedis</taxon>
        <taxon>Mucoromycota</taxon>
        <taxon>Mucoromycotina</taxon>
        <taxon>Mucoromycetes</taxon>
        <taxon>Mucorales</taxon>
        <taxon>Mucorineae</taxon>
        <taxon>Mucoraceae</taxon>
        <taxon>Parasitella</taxon>
    </lineage>
</organism>
<dbReference type="InterPro" id="IPR021886">
    <property type="entry name" value="MgsA_C"/>
</dbReference>
<dbReference type="InterPro" id="IPR003959">
    <property type="entry name" value="ATPase_AAA_core"/>
</dbReference>
<evidence type="ECO:0000256" key="1">
    <source>
        <dbReference type="ARBA" id="ARBA00008959"/>
    </source>
</evidence>
<dbReference type="GO" id="GO:0008270">
    <property type="term" value="F:zinc ion binding"/>
    <property type="evidence" value="ECO:0007669"/>
    <property type="project" value="UniProtKB-KW"/>
</dbReference>
<evidence type="ECO:0000256" key="6">
    <source>
        <dbReference type="ARBA" id="ARBA00022771"/>
    </source>
</evidence>
<sequence length="547" mass="60409">MSNSNKVQCPICGQWVVASRINVHIDANCPDLALSQNKETTADSAKLETKQDGKNPASSAASSSSSLPVRMAPLFAPKSQQPPQPPQQQPQQQQPKSTLSDPRPMPTFGGLKRSSNVQTPSHHDQQQKQPHTESPAKRKRTDVVLESMPLAARVRPVSLQDFVGQEELLGPEGILKKLIDNDRIPSMVLWGPPGCGKTTIARIISKMTKSRFVELSATSHGTADVKKAFDDARGHLTLTGQKTIVFIDEIHRFTKTQQDLFLPYVEHGTIHLIGATTENPSFKVNSALLSRCKVFVLKRLDQEQIEAILTRALGKWRGNDNPVDSSKDQAALNQLAVYSDGDARTALNTLEIAVSLLPSKQHPLEIDTVKGAFQKSHLLYDRNGDQHYDIISALHKSIRGSDANAALYWLGRMLVAGEDPLYIARRLVRCASEDIGLADNTALPLAMAAYNACEKIGMPECDTILAHLVVHLAETKKSVRSYKAYNLVKQTIKDSPAYPVPLHIRNAPTNLMKNLGYGHGYKYNPDYDGPVDQTYLPDELKQKQFLE</sequence>
<dbReference type="Pfam" id="PF00004">
    <property type="entry name" value="AAA"/>
    <property type="match status" value="1"/>
</dbReference>
<dbReference type="PANTHER" id="PTHR13779">
    <property type="entry name" value="WERNER HELICASE-INTERACTING PROTEIN 1 FAMILY MEMBER"/>
    <property type="match status" value="1"/>
</dbReference>